<protein>
    <submittedName>
        <fullName evidence="2">4-carboxymuconolactone decarboxylase domain/alkylhydroperoxidase AhpD family core domain protein</fullName>
    </submittedName>
</protein>
<dbReference type="GO" id="GO:0004601">
    <property type="term" value="F:peroxidase activity"/>
    <property type="evidence" value="ECO:0007669"/>
    <property type="project" value="UniProtKB-KW"/>
</dbReference>
<feature type="compositionally biased region" description="Low complexity" evidence="1">
    <location>
        <begin position="26"/>
        <end position="36"/>
    </location>
</feature>
<proteinExistence type="predicted"/>
<feature type="compositionally biased region" description="Gly residues" evidence="1">
    <location>
        <begin position="91"/>
        <end position="101"/>
    </location>
</feature>
<evidence type="ECO:0000313" key="2">
    <source>
        <dbReference type="EMBL" id="CAA9575685.1"/>
    </source>
</evidence>
<sequence length="171" mass="17541">ARADGTAAAGRPGQRGAGDAGDARPGRLPGAPRPGAHVARSGEAPGVPDQRLRLLPGHAHQRRPGARGERAADLPARRLAREPVLQRARTGGSGLDGGGDPGGRDPRPGRGLRGGPAAVRRRRAAGADDGRGHDQRLQPPERDPADGARRLPTGPLRRGGGPRGGAGRRRL</sequence>
<feature type="non-terminal residue" evidence="2">
    <location>
        <position position="1"/>
    </location>
</feature>
<name>A0A6J4VD18_9BACT</name>
<keyword evidence="2" id="KW-0575">Peroxidase</keyword>
<dbReference type="EMBL" id="CADCWL010000182">
    <property type="protein sequence ID" value="CAA9575685.1"/>
    <property type="molecule type" value="Genomic_DNA"/>
</dbReference>
<keyword evidence="2" id="KW-0560">Oxidoreductase</keyword>
<dbReference type="AlphaFoldDB" id="A0A6J4VD18"/>
<accession>A0A6J4VD18</accession>
<feature type="non-terminal residue" evidence="2">
    <location>
        <position position="171"/>
    </location>
</feature>
<gene>
    <name evidence="2" type="ORF">AVDCRST_MAG19-3323</name>
</gene>
<feature type="compositionally biased region" description="Basic and acidic residues" evidence="1">
    <location>
        <begin position="125"/>
        <end position="149"/>
    </location>
</feature>
<reference evidence="2" key="1">
    <citation type="submission" date="2020-02" db="EMBL/GenBank/DDBJ databases">
        <authorList>
            <person name="Meier V. D."/>
        </authorList>
    </citation>
    <scope>NUCLEOTIDE SEQUENCE</scope>
    <source>
        <strain evidence="2">AVDCRST_MAG19</strain>
    </source>
</reference>
<feature type="region of interest" description="Disordered" evidence="1">
    <location>
        <begin position="1"/>
        <end position="171"/>
    </location>
</feature>
<feature type="compositionally biased region" description="Basic and acidic residues" evidence="1">
    <location>
        <begin position="66"/>
        <end position="81"/>
    </location>
</feature>
<organism evidence="2">
    <name type="scientific">uncultured Thermomicrobiales bacterium</name>
    <dbReference type="NCBI Taxonomy" id="1645740"/>
    <lineage>
        <taxon>Bacteria</taxon>
        <taxon>Pseudomonadati</taxon>
        <taxon>Thermomicrobiota</taxon>
        <taxon>Thermomicrobia</taxon>
        <taxon>Thermomicrobiales</taxon>
        <taxon>environmental samples</taxon>
    </lineage>
</organism>
<evidence type="ECO:0000256" key="1">
    <source>
        <dbReference type="SAM" id="MobiDB-lite"/>
    </source>
</evidence>